<dbReference type="InterPro" id="IPR036388">
    <property type="entry name" value="WH-like_DNA-bd_sf"/>
</dbReference>
<evidence type="ECO:0000313" key="9">
    <source>
        <dbReference type="Proteomes" id="UP000054248"/>
    </source>
</evidence>
<evidence type="ECO:0000256" key="5">
    <source>
        <dbReference type="RuleBase" id="RU004020"/>
    </source>
</evidence>
<dbReference type="InterPro" id="IPR036390">
    <property type="entry name" value="WH_DNA-bd_sf"/>
</dbReference>
<accession>A0A0C3KT60</accession>
<evidence type="ECO:0000256" key="3">
    <source>
        <dbReference type="ARBA" id="ARBA00023125"/>
    </source>
</evidence>
<reference evidence="8 9" key="1">
    <citation type="submission" date="2014-04" db="EMBL/GenBank/DDBJ databases">
        <authorList>
            <consortium name="DOE Joint Genome Institute"/>
            <person name="Kuo A."/>
            <person name="Girlanda M."/>
            <person name="Perotto S."/>
            <person name="Kohler A."/>
            <person name="Nagy L.G."/>
            <person name="Floudas D."/>
            <person name="Copeland A."/>
            <person name="Barry K.W."/>
            <person name="Cichocki N."/>
            <person name="Veneault-Fourrey C."/>
            <person name="LaButti K."/>
            <person name="Lindquist E.A."/>
            <person name="Lipzen A."/>
            <person name="Lundell T."/>
            <person name="Morin E."/>
            <person name="Murat C."/>
            <person name="Sun H."/>
            <person name="Tunlid A."/>
            <person name="Henrissat B."/>
            <person name="Grigoriev I.V."/>
            <person name="Hibbett D.S."/>
            <person name="Martin F."/>
            <person name="Nordberg H.P."/>
            <person name="Cantor M.N."/>
            <person name="Hua S.X."/>
        </authorList>
    </citation>
    <scope>NUCLEOTIDE SEQUENCE [LARGE SCALE GENOMIC DNA]</scope>
    <source>
        <strain evidence="8 9">MUT 4182</strain>
    </source>
</reference>
<dbReference type="Gene3D" id="1.10.10.10">
    <property type="entry name" value="Winged helix-like DNA-binding domain superfamily/Winged helix DNA-binding domain"/>
    <property type="match status" value="1"/>
</dbReference>
<dbReference type="Pfam" id="PF00447">
    <property type="entry name" value="HSF_DNA-bind"/>
    <property type="match status" value="1"/>
</dbReference>
<dbReference type="PANTHER" id="PTHR10015">
    <property type="entry name" value="HEAT SHOCK TRANSCRIPTION FACTOR"/>
    <property type="match status" value="1"/>
</dbReference>
<dbReference type="OrthoDB" id="60033at2759"/>
<comment type="similarity">
    <text evidence="2 5">Belongs to the HSF family.</text>
</comment>
<dbReference type="EMBL" id="KN823056">
    <property type="protein sequence ID" value="KIO24668.1"/>
    <property type="molecule type" value="Genomic_DNA"/>
</dbReference>
<dbReference type="InterPro" id="IPR000232">
    <property type="entry name" value="HSF_DNA-bd"/>
</dbReference>
<evidence type="ECO:0000256" key="2">
    <source>
        <dbReference type="ARBA" id="ARBA00006403"/>
    </source>
</evidence>
<dbReference type="GO" id="GO:0003700">
    <property type="term" value="F:DNA-binding transcription factor activity"/>
    <property type="evidence" value="ECO:0007669"/>
    <property type="project" value="InterPro"/>
</dbReference>
<keyword evidence="9" id="KW-1185">Reference proteome</keyword>
<evidence type="ECO:0000256" key="6">
    <source>
        <dbReference type="SAM" id="MobiDB-lite"/>
    </source>
</evidence>
<dbReference type="GO" id="GO:0043565">
    <property type="term" value="F:sequence-specific DNA binding"/>
    <property type="evidence" value="ECO:0007669"/>
    <property type="project" value="InterPro"/>
</dbReference>
<dbReference type="SMART" id="SM00415">
    <property type="entry name" value="HSF"/>
    <property type="match status" value="1"/>
</dbReference>
<sequence length="456" mass="51152">MSRHDPKLPLQRSGDHLCSPQVAREIPSYQYGGSIYPDLSVETPVQEPEYLVDQWGIGRYQDGEHSLQGADGVPGLVAGPSGTQQALDILSPHYSVVDNGKARPTGSFPRRLYRLMGDPRARGIIEWNSGGDEITIHDHAVLENSGLLSDYLITWASVVRQFNFYAFAKCNRAPTRGKTHVYRHPNFRKNCEELLYDIKPKAQCGDSAKALVTKQQRELKKLERELSNSEAKVSQLEEHTKRLEDKNERLEDKNKRLEDKNEKLENKNERSDAEIKRLEGELRNLHMRLLHAYRVVPTVPFVPSSDLQAAGNWYPHGGSTTGNTHNHSQHSTYAAQSLLNYDYTTLQPPYHQGSSYDNFHGTDLPHPQPTNAPVATLSGPSDPSEFRYLGQEDIAAPVAEFQLTGFPVARQPSPNAPEVLHARTSVTVVSQQRPRSQGTWRANLAQIFSSIPSPQQ</sequence>
<proteinExistence type="inferred from homology"/>
<dbReference type="HOGENOM" id="CLU_600190_0_0_1"/>
<evidence type="ECO:0000259" key="7">
    <source>
        <dbReference type="SMART" id="SM00415"/>
    </source>
</evidence>
<feature type="region of interest" description="Disordered" evidence="6">
    <location>
        <begin position="227"/>
        <end position="271"/>
    </location>
</feature>
<reference evidence="9" key="2">
    <citation type="submission" date="2015-01" db="EMBL/GenBank/DDBJ databases">
        <title>Evolutionary Origins and Diversification of the Mycorrhizal Mutualists.</title>
        <authorList>
            <consortium name="DOE Joint Genome Institute"/>
            <consortium name="Mycorrhizal Genomics Consortium"/>
            <person name="Kohler A."/>
            <person name="Kuo A."/>
            <person name="Nagy L.G."/>
            <person name="Floudas D."/>
            <person name="Copeland A."/>
            <person name="Barry K.W."/>
            <person name="Cichocki N."/>
            <person name="Veneault-Fourrey C."/>
            <person name="LaButti K."/>
            <person name="Lindquist E.A."/>
            <person name="Lipzen A."/>
            <person name="Lundell T."/>
            <person name="Morin E."/>
            <person name="Murat C."/>
            <person name="Riley R."/>
            <person name="Ohm R."/>
            <person name="Sun H."/>
            <person name="Tunlid A."/>
            <person name="Henrissat B."/>
            <person name="Grigoriev I.V."/>
            <person name="Hibbett D.S."/>
            <person name="Martin F."/>
        </authorList>
    </citation>
    <scope>NUCLEOTIDE SEQUENCE [LARGE SCALE GENOMIC DNA]</scope>
    <source>
        <strain evidence="9">MUT 4182</strain>
    </source>
</reference>
<feature type="compositionally biased region" description="Basic and acidic residues" evidence="6">
    <location>
        <begin position="235"/>
        <end position="271"/>
    </location>
</feature>
<name>A0A0C3KT60_9AGAM</name>
<comment type="subcellular location">
    <subcellularLocation>
        <location evidence="1">Nucleus</location>
    </subcellularLocation>
</comment>
<dbReference type="PANTHER" id="PTHR10015:SF427">
    <property type="entry name" value="HEAT SHOCK FACTOR PROTEIN"/>
    <property type="match status" value="1"/>
</dbReference>
<evidence type="ECO:0000256" key="4">
    <source>
        <dbReference type="ARBA" id="ARBA00023242"/>
    </source>
</evidence>
<dbReference type="STRING" id="1051891.A0A0C3KT60"/>
<evidence type="ECO:0000256" key="1">
    <source>
        <dbReference type="ARBA" id="ARBA00004123"/>
    </source>
</evidence>
<dbReference type="SUPFAM" id="SSF57997">
    <property type="entry name" value="Tropomyosin"/>
    <property type="match status" value="1"/>
</dbReference>
<dbReference type="GO" id="GO:0005634">
    <property type="term" value="C:nucleus"/>
    <property type="evidence" value="ECO:0007669"/>
    <property type="project" value="UniProtKB-SubCell"/>
</dbReference>
<evidence type="ECO:0000313" key="8">
    <source>
        <dbReference type="EMBL" id="KIO24668.1"/>
    </source>
</evidence>
<dbReference type="SUPFAM" id="SSF46785">
    <property type="entry name" value="Winged helix' DNA-binding domain"/>
    <property type="match status" value="1"/>
</dbReference>
<keyword evidence="3" id="KW-0238">DNA-binding</keyword>
<dbReference type="Proteomes" id="UP000054248">
    <property type="component" value="Unassembled WGS sequence"/>
</dbReference>
<protein>
    <recommendedName>
        <fullName evidence="7">HSF-type DNA-binding domain-containing protein</fullName>
    </recommendedName>
</protein>
<dbReference type="AlphaFoldDB" id="A0A0C3KT60"/>
<keyword evidence="4" id="KW-0539">Nucleus</keyword>
<gene>
    <name evidence="8" type="ORF">M407DRAFT_25914</name>
</gene>
<organism evidence="8 9">
    <name type="scientific">Tulasnella calospora MUT 4182</name>
    <dbReference type="NCBI Taxonomy" id="1051891"/>
    <lineage>
        <taxon>Eukaryota</taxon>
        <taxon>Fungi</taxon>
        <taxon>Dikarya</taxon>
        <taxon>Basidiomycota</taxon>
        <taxon>Agaricomycotina</taxon>
        <taxon>Agaricomycetes</taxon>
        <taxon>Cantharellales</taxon>
        <taxon>Tulasnellaceae</taxon>
        <taxon>Tulasnella</taxon>
    </lineage>
</organism>
<feature type="domain" description="HSF-type DNA-binding" evidence="7">
    <location>
        <begin position="104"/>
        <end position="201"/>
    </location>
</feature>